<dbReference type="EMBL" id="FRAI01000006">
    <property type="protein sequence ID" value="SHJ78325.1"/>
    <property type="molecule type" value="Genomic_DNA"/>
</dbReference>
<dbReference type="SUPFAM" id="SSF51261">
    <property type="entry name" value="Duplicated hybrid motif"/>
    <property type="match status" value="1"/>
</dbReference>
<dbReference type="PANTHER" id="PTHR21666">
    <property type="entry name" value="PEPTIDASE-RELATED"/>
    <property type="match status" value="1"/>
</dbReference>
<dbReference type="Pfam" id="PF01476">
    <property type="entry name" value="LysM"/>
    <property type="match status" value="1"/>
</dbReference>
<evidence type="ECO:0000313" key="6">
    <source>
        <dbReference type="Proteomes" id="UP000243547"/>
    </source>
</evidence>
<protein>
    <submittedName>
        <fullName evidence="5">Murein DD-endopeptidase MepM and murein hydrolase activator NlpD, contain LysM domain</fullName>
    </submittedName>
</protein>
<keyword evidence="1" id="KW-0732">Signal</keyword>
<evidence type="ECO:0000256" key="2">
    <source>
        <dbReference type="SAM" id="Phobius"/>
    </source>
</evidence>
<dbReference type="FunFam" id="2.70.70.10:FF:000006">
    <property type="entry name" value="M23 family peptidase"/>
    <property type="match status" value="1"/>
</dbReference>
<dbReference type="SMART" id="SM00257">
    <property type="entry name" value="LysM"/>
    <property type="match status" value="1"/>
</dbReference>
<dbReference type="InterPro" id="IPR050570">
    <property type="entry name" value="Cell_wall_metabolism_enzyme"/>
</dbReference>
<evidence type="ECO:0000256" key="1">
    <source>
        <dbReference type="ARBA" id="ARBA00022729"/>
    </source>
</evidence>
<dbReference type="SMART" id="SM01208">
    <property type="entry name" value="G5"/>
    <property type="match status" value="1"/>
</dbReference>
<dbReference type="InterPro" id="IPR011055">
    <property type="entry name" value="Dup_hybrid_motif"/>
</dbReference>
<dbReference type="InterPro" id="IPR018392">
    <property type="entry name" value="LysM"/>
</dbReference>
<dbReference type="PROSITE" id="PS51782">
    <property type="entry name" value="LYSM"/>
    <property type="match status" value="1"/>
</dbReference>
<evidence type="ECO:0000259" key="3">
    <source>
        <dbReference type="PROSITE" id="PS51109"/>
    </source>
</evidence>
<dbReference type="Gene3D" id="3.10.350.10">
    <property type="entry name" value="LysM domain"/>
    <property type="match status" value="1"/>
</dbReference>
<dbReference type="STRING" id="1120989.SAMN02745227_00654"/>
<dbReference type="Gene3D" id="2.70.70.10">
    <property type="entry name" value="Glucose Permease (Domain IIA)"/>
    <property type="match status" value="1"/>
</dbReference>
<proteinExistence type="predicted"/>
<feature type="transmembrane region" description="Helical" evidence="2">
    <location>
        <begin position="25"/>
        <end position="46"/>
    </location>
</feature>
<organism evidence="5 6">
    <name type="scientific">Anaerobranca californiensis DSM 14826</name>
    <dbReference type="NCBI Taxonomy" id="1120989"/>
    <lineage>
        <taxon>Bacteria</taxon>
        <taxon>Bacillati</taxon>
        <taxon>Bacillota</taxon>
        <taxon>Clostridia</taxon>
        <taxon>Eubacteriales</taxon>
        <taxon>Proteinivoracaceae</taxon>
        <taxon>Anaerobranca</taxon>
    </lineage>
</organism>
<evidence type="ECO:0000259" key="4">
    <source>
        <dbReference type="PROSITE" id="PS51782"/>
    </source>
</evidence>
<dbReference type="GO" id="GO:0004222">
    <property type="term" value="F:metalloendopeptidase activity"/>
    <property type="evidence" value="ECO:0007669"/>
    <property type="project" value="TreeGrafter"/>
</dbReference>
<keyword evidence="5" id="KW-0378">Hydrolase</keyword>
<dbReference type="CDD" id="cd12797">
    <property type="entry name" value="M23_peptidase"/>
    <property type="match status" value="1"/>
</dbReference>
<accession>A0A1M6M4B8</accession>
<dbReference type="Pfam" id="PF07501">
    <property type="entry name" value="G5"/>
    <property type="match status" value="1"/>
</dbReference>
<dbReference type="CDD" id="cd00118">
    <property type="entry name" value="LysM"/>
    <property type="match status" value="1"/>
</dbReference>
<gene>
    <name evidence="5" type="ORF">SAMN02745227_00654</name>
</gene>
<dbReference type="PROSITE" id="PS51109">
    <property type="entry name" value="G5"/>
    <property type="match status" value="1"/>
</dbReference>
<dbReference type="InterPro" id="IPR011098">
    <property type="entry name" value="G5_dom"/>
</dbReference>
<sequence>MIERGESVGNGKIPHFTALKNLTQWQIGVVSLIITAVILTIGYIGYNQYQPGYVYAVTVDGQEVGIVKNLEDLERIIEHLTNQETLRTGYDVVIVEEITTERVFQLKPQEHLPNLQYKIAQLVSYESAGTLIIVEGKPTVVVESQEVANKIIEEILQYYITNAKGNTVKDVEILNDVKFSTVAVRPDEIMDYEGAKNLLLRGTPRFETYQVSRGDNLLSIARMANMTVEELKAANGLNSDLIKVGQELKLTTAEPLLNVKIVKEESKIESIPYTTQWKYTSNLFTWQTRVHTPGKPGQREVKYEITLVNGVEVNRVEISNKVVAEPVTRIAERGTATLPSRGTGMFRWPVQYGVGVITSHFGNRIHPRYKTLNFHTGVDIASSAGTPIYAAAGGRVVASGDRGNYGNLIIIDHGNGYTTYYAHLQSMSVKVGDRVSQGQIIGRMGRTGLATGVHLHFEIRRNGTPLNPMNFFAP</sequence>
<dbReference type="Proteomes" id="UP000243547">
    <property type="component" value="Unassembled WGS sequence"/>
</dbReference>
<dbReference type="Pfam" id="PF01551">
    <property type="entry name" value="Peptidase_M23"/>
    <property type="match status" value="1"/>
</dbReference>
<reference evidence="6" key="1">
    <citation type="submission" date="2016-11" db="EMBL/GenBank/DDBJ databases">
        <authorList>
            <person name="Varghese N."/>
            <person name="Submissions S."/>
        </authorList>
    </citation>
    <scope>NUCLEOTIDE SEQUENCE [LARGE SCALE GENOMIC DNA]</scope>
    <source>
        <strain evidence="6">DSM 14826</strain>
    </source>
</reference>
<dbReference type="InterPro" id="IPR016047">
    <property type="entry name" value="M23ase_b-sheet_dom"/>
</dbReference>
<name>A0A1M6M4B8_9FIRM</name>
<keyword evidence="2" id="KW-0812">Transmembrane</keyword>
<keyword evidence="6" id="KW-1185">Reference proteome</keyword>
<feature type="domain" description="LysM" evidence="4">
    <location>
        <begin position="207"/>
        <end position="250"/>
    </location>
</feature>
<dbReference type="AlphaFoldDB" id="A0A1M6M4B8"/>
<dbReference type="InterPro" id="IPR036779">
    <property type="entry name" value="LysM_dom_sf"/>
</dbReference>
<keyword evidence="2" id="KW-0472">Membrane</keyword>
<dbReference type="Gene3D" id="2.20.230.10">
    <property type="entry name" value="Resuscitation-promoting factor rpfb"/>
    <property type="match status" value="1"/>
</dbReference>
<evidence type="ECO:0000313" key="5">
    <source>
        <dbReference type="EMBL" id="SHJ78325.1"/>
    </source>
</evidence>
<dbReference type="PANTHER" id="PTHR21666:SF270">
    <property type="entry name" value="MUREIN HYDROLASE ACTIVATOR ENVC"/>
    <property type="match status" value="1"/>
</dbReference>
<keyword evidence="2" id="KW-1133">Transmembrane helix</keyword>
<feature type="domain" description="G5" evidence="3">
    <location>
        <begin position="257"/>
        <end position="337"/>
    </location>
</feature>